<dbReference type="Proteomes" id="UP000297229">
    <property type="component" value="Unassembled WGS sequence"/>
</dbReference>
<evidence type="ECO:0000313" key="3">
    <source>
        <dbReference type="Proteomes" id="UP000297229"/>
    </source>
</evidence>
<evidence type="ECO:0000313" key="2">
    <source>
        <dbReference type="EMBL" id="TGO61770.1"/>
    </source>
</evidence>
<keyword evidence="1" id="KW-0732">Signal</keyword>
<name>A0A4Z1IR55_9HELO</name>
<feature type="signal peptide" evidence="1">
    <location>
        <begin position="1"/>
        <end position="16"/>
    </location>
</feature>
<dbReference type="AlphaFoldDB" id="A0A4Z1IR55"/>
<evidence type="ECO:0000256" key="1">
    <source>
        <dbReference type="SAM" id="SignalP"/>
    </source>
</evidence>
<gene>
    <name evidence="2" type="ORF">BELL_1145g00010</name>
</gene>
<sequence length="127" mass="13640">MVQFGITLLPLLMAVATVNDFRAMEGQQQEAVTILLRAVVSVMLAAISSLTTRAPASPTAQMATGIHTTRTDSSSPQLDMYVLVMIATCYYFRASPKLLATESGGRDCCLPDSVGQNIENVEAYYTG</sequence>
<accession>A0A4Z1IR55</accession>
<protein>
    <submittedName>
        <fullName evidence="2">Uncharacterized protein</fullName>
    </submittedName>
</protein>
<feature type="chain" id="PRO_5021214419" evidence="1">
    <location>
        <begin position="17"/>
        <end position="127"/>
    </location>
</feature>
<proteinExistence type="predicted"/>
<comment type="caution">
    <text evidence="2">The sequence shown here is derived from an EMBL/GenBank/DDBJ whole genome shotgun (WGS) entry which is preliminary data.</text>
</comment>
<dbReference type="EMBL" id="PQXM01001143">
    <property type="protein sequence ID" value="TGO61770.1"/>
    <property type="molecule type" value="Genomic_DNA"/>
</dbReference>
<reference evidence="2 3" key="1">
    <citation type="submission" date="2017-12" db="EMBL/GenBank/DDBJ databases">
        <title>Comparative genomics of Botrytis spp.</title>
        <authorList>
            <person name="Valero-Jimenez C.A."/>
            <person name="Tapia P."/>
            <person name="Veloso J."/>
            <person name="Silva-Moreno E."/>
            <person name="Staats M."/>
            <person name="Valdes J.H."/>
            <person name="Van Kan J.A.L."/>
        </authorList>
    </citation>
    <scope>NUCLEOTIDE SEQUENCE [LARGE SCALE GENOMIC DNA]</scope>
    <source>
        <strain evidence="2 3">Be9601</strain>
    </source>
</reference>
<organism evidence="2 3">
    <name type="scientific">Botrytis elliptica</name>
    <dbReference type="NCBI Taxonomy" id="278938"/>
    <lineage>
        <taxon>Eukaryota</taxon>
        <taxon>Fungi</taxon>
        <taxon>Dikarya</taxon>
        <taxon>Ascomycota</taxon>
        <taxon>Pezizomycotina</taxon>
        <taxon>Leotiomycetes</taxon>
        <taxon>Helotiales</taxon>
        <taxon>Sclerotiniaceae</taxon>
        <taxon>Botrytis</taxon>
    </lineage>
</organism>
<keyword evidence="3" id="KW-1185">Reference proteome</keyword>